<evidence type="ECO:0000313" key="4">
    <source>
        <dbReference type="EMBL" id="NHR05555.1"/>
    </source>
</evidence>
<evidence type="ECO:0008006" key="6">
    <source>
        <dbReference type="Google" id="ProtNLM"/>
    </source>
</evidence>
<dbReference type="Pfam" id="PF18426">
    <property type="entry name" value="Tli4_C"/>
    <property type="match status" value="1"/>
</dbReference>
<evidence type="ECO:0000259" key="2">
    <source>
        <dbReference type="Pfam" id="PF18426"/>
    </source>
</evidence>
<name>A0ABX0L443_9NEIS</name>
<feature type="signal peptide" evidence="1">
    <location>
        <begin position="1"/>
        <end position="19"/>
    </location>
</feature>
<evidence type="ECO:0000313" key="5">
    <source>
        <dbReference type="Proteomes" id="UP001515641"/>
    </source>
</evidence>
<feature type="domain" description="Tle cognate immunity protein 4 C-terminal" evidence="2">
    <location>
        <begin position="163"/>
        <end position="323"/>
    </location>
</feature>
<dbReference type="Proteomes" id="UP001515641">
    <property type="component" value="Unassembled WGS sequence"/>
</dbReference>
<feature type="chain" id="PRO_5045263741" description="Tle cognate immunity protein 4 C-terminal domain-containing protein" evidence="1">
    <location>
        <begin position="20"/>
        <end position="326"/>
    </location>
</feature>
<dbReference type="InterPro" id="IPR041290">
    <property type="entry name" value="Tli4_C"/>
</dbReference>
<keyword evidence="1" id="KW-0732">Signal</keyword>
<feature type="domain" description="Tle cognate immunity protein 4 N-terminal" evidence="3">
    <location>
        <begin position="29"/>
        <end position="126"/>
    </location>
</feature>
<dbReference type="EMBL" id="JAAOMA010000011">
    <property type="protein sequence ID" value="NHR05555.1"/>
    <property type="molecule type" value="Genomic_DNA"/>
</dbReference>
<proteinExistence type="predicted"/>
<keyword evidence="5" id="KW-1185">Reference proteome</keyword>
<organism evidence="4 5">
    <name type="scientific">Chromobacterium fluminis</name>
    <dbReference type="NCBI Taxonomy" id="3044269"/>
    <lineage>
        <taxon>Bacteria</taxon>
        <taxon>Pseudomonadati</taxon>
        <taxon>Pseudomonadota</taxon>
        <taxon>Betaproteobacteria</taxon>
        <taxon>Neisseriales</taxon>
        <taxon>Chromobacteriaceae</taxon>
        <taxon>Chromobacterium</taxon>
    </lineage>
</organism>
<evidence type="ECO:0000256" key="1">
    <source>
        <dbReference type="SAM" id="SignalP"/>
    </source>
</evidence>
<evidence type="ECO:0000259" key="3">
    <source>
        <dbReference type="Pfam" id="PF18443"/>
    </source>
</evidence>
<protein>
    <recommendedName>
        <fullName evidence="6">Tle cognate immunity protein 4 C-terminal domain-containing protein</fullName>
    </recommendedName>
</protein>
<dbReference type="InterPro" id="IPR040761">
    <property type="entry name" value="Tli4_N"/>
</dbReference>
<comment type="caution">
    <text evidence="4">The sequence shown here is derived from an EMBL/GenBank/DDBJ whole genome shotgun (WGS) entry which is preliminary data.</text>
</comment>
<sequence length="326" mass="36471">MSRLALLLALLMTSPALYAAESTIFDKMRTYCFGRYLVDIPHEAELKGQGNKYISASIKTEKISREAMLKLAEKKELTLKNEHDKYEDQFAETRFSNSPDKRLVLAKSEPFGRLMYSLDAYKFLGNGYTALSSVRALNKKNIQETLSEYEAYLQGIRYRSDRDIPKEAGFCIANGFVSNDGKSPQFEMASITFALKNNPDVWFSIDSFTLSKPEPSLLERQKAAKLDERFPGKIKAIRKGARTVNGMQGEESLNEFPSDNGMGVAHSFMWEVQGGFDNPLNPKVSIQLTSGEGVAGVTGESSLNATQMQHLYESVIKSIRVRPVAQ</sequence>
<dbReference type="Pfam" id="PF18443">
    <property type="entry name" value="Tli4_N"/>
    <property type="match status" value="1"/>
</dbReference>
<dbReference type="RefSeq" id="WP_166451839.1">
    <property type="nucleotide sequence ID" value="NZ_JAAOMA010000011.1"/>
</dbReference>
<gene>
    <name evidence="4" type="ORF">HA052_10095</name>
</gene>
<accession>A0ABX0L443</accession>
<reference evidence="4 5" key="1">
    <citation type="submission" date="2020-03" db="EMBL/GenBank/DDBJ databases">
        <title>Draft genome sequence of environmentally isolated cultures.</title>
        <authorList>
            <person name="Wilson H.S."/>
            <person name="De Leon M.E."/>
        </authorList>
    </citation>
    <scope>NUCLEOTIDE SEQUENCE [LARGE SCALE GENOMIC DNA]</scope>
    <source>
        <strain evidence="4 5">HSC-31F16</strain>
    </source>
</reference>